<dbReference type="CDD" id="cd03820">
    <property type="entry name" value="GT4_AmsD-like"/>
    <property type="match status" value="1"/>
</dbReference>
<protein>
    <submittedName>
        <fullName evidence="3">Glycosyltransferase, group 1 family protein</fullName>
        <ecNumber evidence="3">2.4.-.-</ecNumber>
    </submittedName>
</protein>
<feature type="domain" description="Glycosyltransferase subfamily 4-like N-terminal" evidence="2">
    <location>
        <begin position="14"/>
        <end position="160"/>
    </location>
</feature>
<dbReference type="SUPFAM" id="SSF53756">
    <property type="entry name" value="UDP-Glycosyltransferase/glycogen phosphorylase"/>
    <property type="match status" value="1"/>
</dbReference>
<dbReference type="Proteomes" id="UP000004259">
    <property type="component" value="Unassembled WGS sequence"/>
</dbReference>
<dbReference type="OrthoDB" id="9804196at2"/>
<dbReference type="RefSeq" id="WP_002847181.1">
    <property type="nucleotide sequence ID" value="NZ_ADKM02000019.1"/>
</dbReference>
<dbReference type="STRING" id="246199.CUS_4803"/>
<sequence length="347" mass="39202">MKRIAFITQSLEGGGQERVTATLVNGLCEKDDYKVYLITGKASENEYSVNDKVTRIPVFNGNLVKDVISLRAVLKKKRIDVAVAMGIYANFVGCMSNIFQKTKIIISERNDPVHDRLSNKSKFFRFLFYRFADGYVFQTEQARSFYSKSIQRKGVIIPNPLKEGIPYKSDVCNKEIVAVGRLMPQKNYPNLIKAFSIVSKKHPDYILRIFGKGECENDLKMLCKKLNVADKVIFEGFCNNVHEQIKDSQIFVMSSDFEGMPNALMEAMAMGFPVVSTDCPCGGPASLIRNNENGILVEVNNYNDLASAICKLIDNSEFRKHLAVHAQTLKEKYSISLIMDKWRTLIG</sequence>
<dbReference type="eggNOG" id="COG0438">
    <property type="taxonomic scope" value="Bacteria"/>
</dbReference>
<comment type="caution">
    <text evidence="3">The sequence shown here is derived from an EMBL/GenBank/DDBJ whole genome shotgun (WGS) entry which is preliminary data.</text>
</comment>
<reference evidence="3 4" key="1">
    <citation type="submission" date="2011-02" db="EMBL/GenBank/DDBJ databases">
        <authorList>
            <person name="Nelson K.E."/>
            <person name="Sutton G."/>
            <person name="Torralba M."/>
            <person name="Durkin S."/>
            <person name="Harkins D."/>
            <person name="Montgomery R."/>
            <person name="Ziemer C."/>
            <person name="Klaassens E."/>
            <person name="Ocuiv P."/>
            <person name="Morrison M."/>
        </authorList>
    </citation>
    <scope>NUCLEOTIDE SEQUENCE [LARGE SCALE GENOMIC DNA]</scope>
    <source>
        <strain evidence="3 4">8</strain>
    </source>
</reference>
<evidence type="ECO:0000259" key="1">
    <source>
        <dbReference type="Pfam" id="PF00534"/>
    </source>
</evidence>
<gene>
    <name evidence="3" type="ORF">CUS_4803</name>
</gene>
<name>E9S8A4_RUMAL</name>
<dbReference type="AlphaFoldDB" id="E9S8A4"/>
<dbReference type="Gene3D" id="3.40.50.2000">
    <property type="entry name" value="Glycogen Phosphorylase B"/>
    <property type="match status" value="2"/>
</dbReference>
<dbReference type="GO" id="GO:0016757">
    <property type="term" value="F:glycosyltransferase activity"/>
    <property type="evidence" value="ECO:0007669"/>
    <property type="project" value="UniProtKB-KW"/>
</dbReference>
<evidence type="ECO:0000313" key="4">
    <source>
        <dbReference type="Proteomes" id="UP000004259"/>
    </source>
</evidence>
<evidence type="ECO:0000313" key="3">
    <source>
        <dbReference type="EMBL" id="EGC04484.1"/>
    </source>
</evidence>
<dbReference type="InterPro" id="IPR028098">
    <property type="entry name" value="Glyco_trans_4-like_N"/>
</dbReference>
<feature type="domain" description="Glycosyl transferase family 1" evidence="1">
    <location>
        <begin position="174"/>
        <end position="323"/>
    </location>
</feature>
<keyword evidence="3" id="KW-0808">Transferase</keyword>
<evidence type="ECO:0000259" key="2">
    <source>
        <dbReference type="Pfam" id="PF13439"/>
    </source>
</evidence>
<dbReference type="InterPro" id="IPR001296">
    <property type="entry name" value="Glyco_trans_1"/>
</dbReference>
<keyword evidence="4" id="KW-1185">Reference proteome</keyword>
<accession>E9S8A4</accession>
<dbReference type="Pfam" id="PF13439">
    <property type="entry name" value="Glyco_transf_4"/>
    <property type="match status" value="1"/>
</dbReference>
<organism evidence="3 4">
    <name type="scientific">Ruminococcus albus 8</name>
    <dbReference type="NCBI Taxonomy" id="246199"/>
    <lineage>
        <taxon>Bacteria</taxon>
        <taxon>Bacillati</taxon>
        <taxon>Bacillota</taxon>
        <taxon>Clostridia</taxon>
        <taxon>Eubacteriales</taxon>
        <taxon>Oscillospiraceae</taxon>
        <taxon>Ruminococcus</taxon>
    </lineage>
</organism>
<proteinExistence type="predicted"/>
<dbReference type="EMBL" id="ADKM02000019">
    <property type="protein sequence ID" value="EGC04484.1"/>
    <property type="molecule type" value="Genomic_DNA"/>
</dbReference>
<dbReference type="EC" id="2.4.-.-" evidence="3"/>
<dbReference type="PANTHER" id="PTHR12526">
    <property type="entry name" value="GLYCOSYLTRANSFERASE"/>
    <property type="match status" value="1"/>
</dbReference>
<dbReference type="Pfam" id="PF00534">
    <property type="entry name" value="Glycos_transf_1"/>
    <property type="match status" value="1"/>
</dbReference>
<keyword evidence="3" id="KW-0328">Glycosyltransferase</keyword>